<feature type="transmembrane region" description="Helical" evidence="1">
    <location>
        <begin position="47"/>
        <end position="68"/>
    </location>
</feature>
<dbReference type="Proteomes" id="UP001597368">
    <property type="component" value="Unassembled WGS sequence"/>
</dbReference>
<name>A0ABW4T4J7_9ACTN</name>
<evidence type="ECO:0000313" key="2">
    <source>
        <dbReference type="EMBL" id="MFD1936860.1"/>
    </source>
</evidence>
<dbReference type="EMBL" id="JBHUFV010000052">
    <property type="protein sequence ID" value="MFD1936860.1"/>
    <property type="molecule type" value="Genomic_DNA"/>
</dbReference>
<accession>A0ABW4T4J7</accession>
<proteinExistence type="predicted"/>
<keyword evidence="1" id="KW-0472">Membrane</keyword>
<keyword evidence="1" id="KW-0812">Transmembrane</keyword>
<gene>
    <name evidence="2" type="ORF">ACFSKW_35860</name>
</gene>
<protein>
    <submittedName>
        <fullName evidence="2">Uncharacterized protein</fullName>
    </submittedName>
</protein>
<sequence length="87" mass="9624">MPSLVKIGVVELTCGMLTGWFMVYITRTPRAERIRRGLRDPRRVRQGHLELLMMGTMLIAIGAAVPSVPMPALARRPGARSPTMIVP</sequence>
<evidence type="ECO:0000313" key="3">
    <source>
        <dbReference type="Proteomes" id="UP001597368"/>
    </source>
</evidence>
<keyword evidence="3" id="KW-1185">Reference proteome</keyword>
<evidence type="ECO:0000256" key="1">
    <source>
        <dbReference type="SAM" id="Phobius"/>
    </source>
</evidence>
<reference evidence="3" key="1">
    <citation type="journal article" date="2019" name="Int. J. Syst. Evol. Microbiol.">
        <title>The Global Catalogue of Microorganisms (GCM) 10K type strain sequencing project: providing services to taxonomists for standard genome sequencing and annotation.</title>
        <authorList>
            <consortium name="The Broad Institute Genomics Platform"/>
            <consortium name="The Broad Institute Genome Sequencing Center for Infectious Disease"/>
            <person name="Wu L."/>
            <person name="Ma J."/>
        </authorList>
    </citation>
    <scope>NUCLEOTIDE SEQUENCE [LARGE SCALE GENOMIC DNA]</scope>
    <source>
        <strain evidence="3">ICMP 6774ER</strain>
    </source>
</reference>
<comment type="caution">
    <text evidence="2">The sequence shown here is derived from an EMBL/GenBank/DDBJ whole genome shotgun (WGS) entry which is preliminary data.</text>
</comment>
<keyword evidence="1" id="KW-1133">Transmembrane helix</keyword>
<dbReference type="RefSeq" id="WP_379577516.1">
    <property type="nucleotide sequence ID" value="NZ_JBHUFV010000052.1"/>
</dbReference>
<organism evidence="2 3">
    <name type="scientific">Nonomuraea mangrovi</name>
    <dbReference type="NCBI Taxonomy" id="2316207"/>
    <lineage>
        <taxon>Bacteria</taxon>
        <taxon>Bacillati</taxon>
        <taxon>Actinomycetota</taxon>
        <taxon>Actinomycetes</taxon>
        <taxon>Streptosporangiales</taxon>
        <taxon>Streptosporangiaceae</taxon>
        <taxon>Nonomuraea</taxon>
    </lineage>
</organism>
<feature type="transmembrane region" description="Helical" evidence="1">
    <location>
        <begin position="6"/>
        <end position="26"/>
    </location>
</feature>